<evidence type="ECO:0000313" key="1">
    <source>
        <dbReference type="EMBL" id="KAJ1103333.1"/>
    </source>
</evidence>
<evidence type="ECO:0000313" key="2">
    <source>
        <dbReference type="Proteomes" id="UP001066276"/>
    </source>
</evidence>
<gene>
    <name evidence="1" type="ORF">NDU88_000759</name>
</gene>
<keyword evidence="2" id="KW-1185">Reference proteome</keyword>
<accession>A0AAV7MQS6</accession>
<comment type="caution">
    <text evidence="1">The sequence shown here is derived from an EMBL/GenBank/DDBJ whole genome shotgun (WGS) entry which is preliminary data.</text>
</comment>
<name>A0AAV7MQS6_PLEWA</name>
<reference evidence="1" key="1">
    <citation type="journal article" date="2022" name="bioRxiv">
        <title>Sequencing and chromosome-scale assembly of the giantPleurodeles waltlgenome.</title>
        <authorList>
            <person name="Brown T."/>
            <person name="Elewa A."/>
            <person name="Iarovenko S."/>
            <person name="Subramanian E."/>
            <person name="Araus A.J."/>
            <person name="Petzold A."/>
            <person name="Susuki M."/>
            <person name="Suzuki K.-i.T."/>
            <person name="Hayashi T."/>
            <person name="Toyoda A."/>
            <person name="Oliveira C."/>
            <person name="Osipova E."/>
            <person name="Leigh N.D."/>
            <person name="Simon A."/>
            <person name="Yun M.H."/>
        </authorList>
    </citation>
    <scope>NUCLEOTIDE SEQUENCE</scope>
    <source>
        <strain evidence="1">20211129_DDA</strain>
        <tissue evidence="1">Liver</tissue>
    </source>
</reference>
<dbReference type="Proteomes" id="UP001066276">
    <property type="component" value="Chromosome 9"/>
</dbReference>
<organism evidence="1 2">
    <name type="scientific">Pleurodeles waltl</name>
    <name type="common">Iberian ribbed newt</name>
    <dbReference type="NCBI Taxonomy" id="8319"/>
    <lineage>
        <taxon>Eukaryota</taxon>
        <taxon>Metazoa</taxon>
        <taxon>Chordata</taxon>
        <taxon>Craniata</taxon>
        <taxon>Vertebrata</taxon>
        <taxon>Euteleostomi</taxon>
        <taxon>Amphibia</taxon>
        <taxon>Batrachia</taxon>
        <taxon>Caudata</taxon>
        <taxon>Salamandroidea</taxon>
        <taxon>Salamandridae</taxon>
        <taxon>Pleurodelinae</taxon>
        <taxon>Pleurodeles</taxon>
    </lineage>
</organism>
<protein>
    <submittedName>
        <fullName evidence="1">Uncharacterized protein</fullName>
    </submittedName>
</protein>
<dbReference type="EMBL" id="JANPWB010000013">
    <property type="protein sequence ID" value="KAJ1103333.1"/>
    <property type="molecule type" value="Genomic_DNA"/>
</dbReference>
<sequence>MLLARGAIQIEELAARLPAGTEQRGEPRPGPRGIVLGSGALSTRGVLLLSNSNSVTPVASIKPGGFIGGAEWRGVSLHMETEGCVCLGLQLRAS</sequence>
<proteinExistence type="predicted"/>
<dbReference type="AlphaFoldDB" id="A0AAV7MQS6"/>